<keyword evidence="4" id="KW-1185">Reference proteome</keyword>
<name>A0A8X8YNZ9_SALSN</name>
<organism evidence="3">
    <name type="scientific">Salvia splendens</name>
    <name type="common">Scarlet sage</name>
    <dbReference type="NCBI Taxonomy" id="180675"/>
    <lineage>
        <taxon>Eukaryota</taxon>
        <taxon>Viridiplantae</taxon>
        <taxon>Streptophyta</taxon>
        <taxon>Embryophyta</taxon>
        <taxon>Tracheophyta</taxon>
        <taxon>Spermatophyta</taxon>
        <taxon>Magnoliopsida</taxon>
        <taxon>eudicotyledons</taxon>
        <taxon>Gunneridae</taxon>
        <taxon>Pentapetalae</taxon>
        <taxon>asterids</taxon>
        <taxon>lamiids</taxon>
        <taxon>Lamiales</taxon>
        <taxon>Lamiaceae</taxon>
        <taxon>Nepetoideae</taxon>
        <taxon>Mentheae</taxon>
        <taxon>Salviinae</taxon>
        <taxon>Salvia</taxon>
        <taxon>Salvia subgen. Calosphace</taxon>
        <taxon>core Calosphace</taxon>
    </lineage>
</organism>
<sequence>MAPLPGKQGVTSCTTAAATGITLLYTEAQQQPLNRTHYHHHQNEQKQRFNDSGIGSLHAHDEKEPTHAIAATPGMRTIAIKSGVLAVLSHFYGLSKECLYAFLKEFCRYCDIQPVPAGSTSEDSRLKAIPFVLKGDAGVWLSRLPEGSIRTWAEFRMIFLDRLFPASKTSALKLEITEARQEYDEPLGQYWDRFQGLLQACPNHKLREREIYSIFYGGLTVDRKNDLNLAAQGNFSKTPFSQAKNILERLIEAKRSYETSRGQYRRGVVHAAETRNDEKLEARFEQMEKKLLEAVLVSISSKYTQKPLKQILSLSLAAVPAAAVHSHCNSQPSPLLRRRAAPFAQQVGRNIFQELN</sequence>
<evidence type="ECO:0000256" key="1">
    <source>
        <dbReference type="SAM" id="MobiDB-lite"/>
    </source>
</evidence>
<feature type="region of interest" description="Disordered" evidence="1">
    <location>
        <begin position="38"/>
        <end position="57"/>
    </location>
</feature>
<dbReference type="Pfam" id="PF03732">
    <property type="entry name" value="Retrotrans_gag"/>
    <property type="match status" value="1"/>
</dbReference>
<proteinExistence type="predicted"/>
<protein>
    <recommendedName>
        <fullName evidence="2">Retrotransposon gag domain-containing protein</fullName>
    </recommendedName>
</protein>
<dbReference type="PANTHER" id="PTHR33223:SF6">
    <property type="entry name" value="CCHC-TYPE DOMAIN-CONTAINING PROTEIN"/>
    <property type="match status" value="1"/>
</dbReference>
<dbReference type="EMBL" id="PNBA02000002">
    <property type="protein sequence ID" value="KAG6433516.1"/>
    <property type="molecule type" value="Genomic_DNA"/>
</dbReference>
<reference evidence="3" key="1">
    <citation type="submission" date="2018-01" db="EMBL/GenBank/DDBJ databases">
        <authorList>
            <person name="Mao J.F."/>
        </authorList>
    </citation>
    <scope>NUCLEOTIDE SEQUENCE</scope>
    <source>
        <strain evidence="3">Huo1</strain>
        <tissue evidence="3">Leaf</tissue>
    </source>
</reference>
<dbReference type="InterPro" id="IPR005162">
    <property type="entry name" value="Retrotrans_gag_dom"/>
</dbReference>
<dbReference type="Proteomes" id="UP000298416">
    <property type="component" value="Unassembled WGS sequence"/>
</dbReference>
<reference evidence="3" key="2">
    <citation type="submission" date="2020-08" db="EMBL/GenBank/DDBJ databases">
        <title>Plant Genome Project.</title>
        <authorList>
            <person name="Zhang R.-G."/>
        </authorList>
    </citation>
    <scope>NUCLEOTIDE SEQUENCE</scope>
    <source>
        <strain evidence="3">Huo1</strain>
        <tissue evidence="3">Leaf</tissue>
    </source>
</reference>
<feature type="domain" description="Retrotransposon gag" evidence="2">
    <location>
        <begin position="128"/>
        <end position="220"/>
    </location>
</feature>
<dbReference type="PANTHER" id="PTHR33223">
    <property type="entry name" value="CCHC-TYPE DOMAIN-CONTAINING PROTEIN"/>
    <property type="match status" value="1"/>
</dbReference>
<dbReference type="AlphaFoldDB" id="A0A8X8YNZ9"/>
<evidence type="ECO:0000313" key="3">
    <source>
        <dbReference type="EMBL" id="KAG6433516.1"/>
    </source>
</evidence>
<accession>A0A8X8YNZ9</accession>
<evidence type="ECO:0000313" key="4">
    <source>
        <dbReference type="Proteomes" id="UP000298416"/>
    </source>
</evidence>
<comment type="caution">
    <text evidence="3">The sequence shown here is derived from an EMBL/GenBank/DDBJ whole genome shotgun (WGS) entry which is preliminary data.</text>
</comment>
<gene>
    <name evidence="3" type="ORF">SASPL_105130</name>
</gene>
<evidence type="ECO:0000259" key="2">
    <source>
        <dbReference type="Pfam" id="PF03732"/>
    </source>
</evidence>